<dbReference type="SUPFAM" id="SSF46938">
    <property type="entry name" value="CRAL/TRIO N-terminal domain"/>
    <property type="match status" value="1"/>
</dbReference>
<dbReference type="InterPro" id="IPR036273">
    <property type="entry name" value="CRAL/TRIO_N_dom_sf"/>
</dbReference>
<dbReference type="AlphaFoldDB" id="A0AA36GBU7"/>
<proteinExistence type="predicted"/>
<comment type="caution">
    <text evidence="2">The sequence shown here is derived from an EMBL/GenBank/DDBJ whole genome shotgun (WGS) entry which is preliminary data.</text>
</comment>
<dbReference type="SUPFAM" id="SSF101576">
    <property type="entry name" value="Supernatant protein factor (SPF), C-terminal domain"/>
    <property type="match status" value="1"/>
</dbReference>
<gene>
    <name evidence="2" type="ORF">MSPICULIGERA_LOCUS21002</name>
</gene>
<dbReference type="Proteomes" id="UP001177023">
    <property type="component" value="Unassembled WGS sequence"/>
</dbReference>
<dbReference type="CDD" id="cd00170">
    <property type="entry name" value="SEC14"/>
    <property type="match status" value="1"/>
</dbReference>
<organism evidence="2 3">
    <name type="scientific">Mesorhabditis spiculigera</name>
    <dbReference type="NCBI Taxonomy" id="96644"/>
    <lineage>
        <taxon>Eukaryota</taxon>
        <taxon>Metazoa</taxon>
        <taxon>Ecdysozoa</taxon>
        <taxon>Nematoda</taxon>
        <taxon>Chromadorea</taxon>
        <taxon>Rhabditida</taxon>
        <taxon>Rhabditina</taxon>
        <taxon>Rhabditomorpha</taxon>
        <taxon>Rhabditoidea</taxon>
        <taxon>Rhabditidae</taxon>
        <taxon>Mesorhabditinae</taxon>
        <taxon>Mesorhabditis</taxon>
    </lineage>
</organism>
<dbReference type="Pfam" id="PF25883">
    <property type="entry name" value="F28H7_8_C"/>
    <property type="match status" value="1"/>
</dbReference>
<feature type="non-terminal residue" evidence="2">
    <location>
        <position position="1"/>
    </location>
</feature>
<dbReference type="InterPro" id="IPR058960">
    <property type="entry name" value="Ctg-1-like_C"/>
</dbReference>
<dbReference type="PANTHER" id="PTHR47159">
    <property type="entry name" value="PROTEIN CBG07705-RELATED"/>
    <property type="match status" value="1"/>
</dbReference>
<dbReference type="PROSITE" id="PS50191">
    <property type="entry name" value="CRAL_TRIO"/>
    <property type="match status" value="1"/>
</dbReference>
<accession>A0AA36GBU7</accession>
<dbReference type="InterPro" id="IPR036865">
    <property type="entry name" value="CRAL-TRIO_dom_sf"/>
</dbReference>
<evidence type="ECO:0000259" key="1">
    <source>
        <dbReference type="PROSITE" id="PS50191"/>
    </source>
</evidence>
<feature type="domain" description="CRAL-TRIO" evidence="1">
    <location>
        <begin position="71"/>
        <end position="246"/>
    </location>
</feature>
<sequence length="379" mass="43747">MPISEEDRRQIEKLRELVKDELTPYYDTDYNMLRWLQGHDYNFDIIVPKLRNHLLFRKCHWDLDTMADRPRNHPIHSHWKSGLTGPSGVRDNVIVNIEQTGGNDYWGMLQTYSISEILEARVHDLESMLRAVMELEKQTDEQCSVMYFMDLTGLRFDRKVTTLISGALASISAFMAEHYVEMVHTFVLVNVPAFIQAIWTMARPLLPAKTKNKVNILGGNWREEVLKYAAPEVLPAFWNFDGEAEPFSADLERAVPFPESKYYRGKIGDDAELFIVPAGKAASFDVFVEEGQPLEWTIDADGNFAFCIYRLAEDAELPLDQLERAYPKFSKIPGPTTVPLVDSIKKPKPGIYRFWFSNEHAWLHTLKIRHSIRPPRLAD</sequence>
<dbReference type="Pfam" id="PF00650">
    <property type="entry name" value="CRAL_TRIO"/>
    <property type="match status" value="1"/>
</dbReference>
<dbReference type="InterPro" id="IPR053302">
    <property type="entry name" value="CRAL-TRIO_domain"/>
</dbReference>
<dbReference type="Gene3D" id="2.60.120.680">
    <property type="entry name" value="GOLD domain"/>
    <property type="match status" value="1"/>
</dbReference>
<dbReference type="SMART" id="SM00516">
    <property type="entry name" value="SEC14"/>
    <property type="match status" value="1"/>
</dbReference>
<dbReference type="InterPro" id="IPR001251">
    <property type="entry name" value="CRAL-TRIO_dom"/>
</dbReference>
<dbReference type="SUPFAM" id="SSF52087">
    <property type="entry name" value="CRAL/TRIO domain"/>
    <property type="match status" value="1"/>
</dbReference>
<keyword evidence="3" id="KW-1185">Reference proteome</keyword>
<evidence type="ECO:0000313" key="3">
    <source>
        <dbReference type="Proteomes" id="UP001177023"/>
    </source>
</evidence>
<dbReference type="Gene3D" id="3.40.525.10">
    <property type="entry name" value="CRAL-TRIO lipid binding domain"/>
    <property type="match status" value="1"/>
</dbReference>
<name>A0AA36GBU7_9BILA</name>
<dbReference type="PANTHER" id="PTHR47159:SF3">
    <property type="entry name" value="CRAL-TRIO DOMAIN-CONTAINING PROTEIN"/>
    <property type="match status" value="1"/>
</dbReference>
<evidence type="ECO:0000313" key="2">
    <source>
        <dbReference type="EMBL" id="CAJ0582872.1"/>
    </source>
</evidence>
<dbReference type="InterPro" id="IPR036598">
    <property type="entry name" value="GOLD_dom_sf"/>
</dbReference>
<reference evidence="2" key="1">
    <citation type="submission" date="2023-06" db="EMBL/GenBank/DDBJ databases">
        <authorList>
            <person name="Delattre M."/>
        </authorList>
    </citation>
    <scope>NUCLEOTIDE SEQUENCE</scope>
    <source>
        <strain evidence="2">AF72</strain>
    </source>
</reference>
<protein>
    <recommendedName>
        <fullName evidence="1">CRAL-TRIO domain-containing protein</fullName>
    </recommendedName>
</protein>
<dbReference type="EMBL" id="CATQJA010002664">
    <property type="protein sequence ID" value="CAJ0582872.1"/>
    <property type="molecule type" value="Genomic_DNA"/>
</dbReference>